<dbReference type="AlphaFoldDB" id="A0A4T0FFH8"/>
<dbReference type="Proteomes" id="UP000310189">
    <property type="component" value="Unassembled WGS sequence"/>
</dbReference>
<feature type="region of interest" description="Disordered" evidence="1">
    <location>
        <begin position="48"/>
        <end position="136"/>
    </location>
</feature>
<feature type="region of interest" description="Disordered" evidence="1">
    <location>
        <begin position="1"/>
        <end position="36"/>
    </location>
</feature>
<feature type="compositionally biased region" description="Polar residues" evidence="1">
    <location>
        <begin position="1"/>
        <end position="29"/>
    </location>
</feature>
<evidence type="ECO:0000313" key="3">
    <source>
        <dbReference type="Proteomes" id="UP000310189"/>
    </source>
</evidence>
<accession>A0A4T0FFH8</accession>
<dbReference type="OrthoDB" id="3357904at2759"/>
<evidence type="ECO:0000256" key="1">
    <source>
        <dbReference type="SAM" id="MobiDB-lite"/>
    </source>
</evidence>
<dbReference type="EMBL" id="SPNW01000075">
    <property type="protein sequence ID" value="TIA86758.1"/>
    <property type="molecule type" value="Genomic_DNA"/>
</dbReference>
<gene>
    <name evidence="2" type="ORF">E3P99_03588</name>
</gene>
<feature type="compositionally biased region" description="Acidic residues" evidence="1">
    <location>
        <begin position="119"/>
        <end position="133"/>
    </location>
</feature>
<protein>
    <submittedName>
        <fullName evidence="2">Uncharacterized protein</fullName>
    </submittedName>
</protein>
<evidence type="ECO:0000313" key="2">
    <source>
        <dbReference type="EMBL" id="TIA86758.1"/>
    </source>
</evidence>
<reference evidence="2 3" key="1">
    <citation type="submission" date="2019-03" db="EMBL/GenBank/DDBJ databases">
        <title>Sequencing 23 genomes of Wallemia ichthyophaga.</title>
        <authorList>
            <person name="Gostincar C."/>
        </authorList>
    </citation>
    <scope>NUCLEOTIDE SEQUENCE [LARGE SCALE GENOMIC DNA]</scope>
    <source>
        <strain evidence="2 3">EXF-5753</strain>
    </source>
</reference>
<sequence>MSKNLGYLQSQLNIRKSSQPKDSTNTKASNRPKDDFVKANKVFAYKHELDKQERRDRIRSRRGDDFVLTEAQDEARKQKMREGIDRYNALKSNKAKPTADERSLLEFENNYSSDSSDYNSDDNDADELTEAEDDLGRTVTITRREKEMMNPLSQRSFRVKGDVIYGDKLGSDWNVYEQTPEEIERFKAHYADKGYVRDPTKDQDQRHKGASYYKFGDESIKQQQIDDLKARHLDTLANREKPSYSYRKARMMLVKEHQPTRSTFESQANSLINEAINTS</sequence>
<feature type="compositionally biased region" description="Basic and acidic residues" evidence="1">
    <location>
        <begin position="48"/>
        <end position="65"/>
    </location>
</feature>
<feature type="compositionally biased region" description="Basic and acidic residues" evidence="1">
    <location>
        <begin position="73"/>
        <end position="85"/>
    </location>
</feature>
<organism evidence="2 3">
    <name type="scientific">Wallemia hederae</name>
    <dbReference type="NCBI Taxonomy" id="1540922"/>
    <lineage>
        <taxon>Eukaryota</taxon>
        <taxon>Fungi</taxon>
        <taxon>Dikarya</taxon>
        <taxon>Basidiomycota</taxon>
        <taxon>Wallemiomycotina</taxon>
        <taxon>Wallemiomycetes</taxon>
        <taxon>Wallemiales</taxon>
        <taxon>Wallemiaceae</taxon>
        <taxon>Wallemia</taxon>
    </lineage>
</organism>
<keyword evidence="3" id="KW-1185">Reference proteome</keyword>
<name>A0A4T0FFH8_9BASI</name>
<proteinExistence type="predicted"/>
<feature type="compositionally biased region" description="Low complexity" evidence="1">
    <location>
        <begin position="109"/>
        <end position="118"/>
    </location>
</feature>
<comment type="caution">
    <text evidence="2">The sequence shown here is derived from an EMBL/GenBank/DDBJ whole genome shotgun (WGS) entry which is preliminary data.</text>
</comment>